<keyword evidence="2" id="KW-1133">Transmembrane helix</keyword>
<comment type="caution">
    <text evidence="3">The sequence shown here is derived from an EMBL/GenBank/DDBJ whole genome shotgun (WGS) entry which is preliminary data.</text>
</comment>
<keyword evidence="4" id="KW-1185">Reference proteome</keyword>
<keyword evidence="2" id="KW-0812">Transmembrane</keyword>
<feature type="region of interest" description="Disordered" evidence="1">
    <location>
        <begin position="148"/>
        <end position="215"/>
    </location>
</feature>
<evidence type="ECO:0000313" key="3">
    <source>
        <dbReference type="EMBL" id="KAF2970061.1"/>
    </source>
</evidence>
<feature type="compositionally biased region" description="Polar residues" evidence="1">
    <location>
        <begin position="148"/>
        <end position="160"/>
    </location>
</feature>
<accession>A0A7C8IQX4</accession>
<evidence type="ECO:0000313" key="4">
    <source>
        <dbReference type="Proteomes" id="UP000481858"/>
    </source>
</evidence>
<feature type="compositionally biased region" description="Polar residues" evidence="1">
    <location>
        <begin position="345"/>
        <end position="357"/>
    </location>
</feature>
<feature type="transmembrane region" description="Helical" evidence="2">
    <location>
        <begin position="69"/>
        <end position="91"/>
    </location>
</feature>
<gene>
    <name evidence="3" type="ORF">GQX73_g3503</name>
</gene>
<dbReference type="OrthoDB" id="4743520at2759"/>
<reference evidence="3 4" key="1">
    <citation type="submission" date="2019-12" db="EMBL/GenBank/DDBJ databases">
        <title>Draft genome sequence of the ascomycete Xylaria multiplex DSM 110363.</title>
        <authorList>
            <person name="Buettner E."/>
            <person name="Kellner H."/>
        </authorList>
    </citation>
    <scope>NUCLEOTIDE SEQUENCE [LARGE SCALE GENOMIC DNA]</scope>
    <source>
        <strain evidence="3 4">DSM 110363</strain>
    </source>
</reference>
<dbReference type="EMBL" id="WUBL01000028">
    <property type="protein sequence ID" value="KAF2970061.1"/>
    <property type="molecule type" value="Genomic_DNA"/>
</dbReference>
<organism evidence="3 4">
    <name type="scientific">Xylaria multiplex</name>
    <dbReference type="NCBI Taxonomy" id="323545"/>
    <lineage>
        <taxon>Eukaryota</taxon>
        <taxon>Fungi</taxon>
        <taxon>Dikarya</taxon>
        <taxon>Ascomycota</taxon>
        <taxon>Pezizomycotina</taxon>
        <taxon>Sordariomycetes</taxon>
        <taxon>Xylariomycetidae</taxon>
        <taxon>Xylariales</taxon>
        <taxon>Xylariaceae</taxon>
        <taxon>Xylaria</taxon>
    </lineage>
</organism>
<feature type="region of interest" description="Disordered" evidence="1">
    <location>
        <begin position="274"/>
        <end position="373"/>
    </location>
</feature>
<name>A0A7C8IQX4_9PEZI</name>
<dbReference type="InParanoid" id="A0A7C8IQX4"/>
<evidence type="ECO:0000256" key="2">
    <source>
        <dbReference type="SAM" id="Phobius"/>
    </source>
</evidence>
<sequence>MATNSNFYPAQDEMERGGPGDTSNSIKLVRDITYKVIPFCCFSLIIFSVGAVLVSTLAFDKPIPHQGALVVSILLLSFFVLFGIGITYLYYRKSHAHVSKGSDFTDPSRQDNRRNRHVAQSFAQMPERISDNISPAVPQRVEDGLINSDTLRAQAPSPNTYRKEIEDNGSIPLRYKAPQELAGSARQQNRHFSQQREHQMDKRGFPRGPNPTWQSNLEASQLRSDKKHNAFIQANTTSTPQYMGSNGLPDTHDTRGNTLRSLSIGHRAQPLPVMPIRRRPAGPEIDKGIPIQRPTVRGPRDMPGRGGSTQMPIFNKKVLEPPLPTSSNREGEQSKQLNGPALGPQTRSARGWQTNNGGRRRLGHQDSASPWPIAPAIGREMSVEDKRESVNDVLQFHYPECSESGNRTQYHDIPSASPRQLPIPAGANVAFAQTSLEGETQKVEDKELSSYLEYDIIDYAEAFRGLPQPQNQVIGASSPSIWGGRHIKNPMSNQDHDSPASNETSQKPIHLIGDEFHTTQRIFSFETAGTADDVRQNVTHNGRTLTGPIPSGAPVLNQGQSFDTLHLSAVPAPLKLVYKNQVRDTSRRSDDYNPFGYDLRMKPRLPTSALFVRPRPPTTLYGIPVNEVGEEEGCKERRVPKTPVQTLGREKANRKIGHNQRRPQIPGRRSSRKSKGRL</sequence>
<proteinExistence type="predicted"/>
<feature type="region of interest" description="Disordered" evidence="1">
    <location>
        <begin position="485"/>
        <end position="505"/>
    </location>
</feature>
<evidence type="ECO:0000256" key="1">
    <source>
        <dbReference type="SAM" id="MobiDB-lite"/>
    </source>
</evidence>
<feature type="region of interest" description="Disordered" evidence="1">
    <location>
        <begin position="630"/>
        <end position="678"/>
    </location>
</feature>
<feature type="transmembrane region" description="Helical" evidence="2">
    <location>
        <begin position="36"/>
        <end position="57"/>
    </location>
</feature>
<keyword evidence="2" id="KW-0472">Membrane</keyword>
<dbReference type="Proteomes" id="UP000481858">
    <property type="component" value="Unassembled WGS sequence"/>
</dbReference>
<feature type="compositionally biased region" description="Basic and acidic residues" evidence="1">
    <location>
        <begin position="194"/>
        <end position="204"/>
    </location>
</feature>
<protein>
    <submittedName>
        <fullName evidence="3">Uncharacterized protein</fullName>
    </submittedName>
</protein>
<dbReference type="AlphaFoldDB" id="A0A7C8IQX4"/>
<feature type="compositionally biased region" description="Basic residues" evidence="1">
    <location>
        <begin position="669"/>
        <end position="678"/>
    </location>
</feature>